<dbReference type="KEGG" id="blr:BRLA_c034210"/>
<dbReference type="HOGENOM" id="CLU_697694_0_0_9"/>
<evidence type="ECO:0000313" key="3">
    <source>
        <dbReference type="Proteomes" id="UP000005850"/>
    </source>
</evidence>
<accession>A0A075R8Z5</accession>
<name>A0A075R8Z5_BRELA</name>
<organism evidence="2 3">
    <name type="scientific">Brevibacillus laterosporus LMG 15441</name>
    <dbReference type="NCBI Taxonomy" id="1042163"/>
    <lineage>
        <taxon>Bacteria</taxon>
        <taxon>Bacillati</taxon>
        <taxon>Bacillota</taxon>
        <taxon>Bacilli</taxon>
        <taxon>Bacillales</taxon>
        <taxon>Paenibacillaceae</taxon>
        <taxon>Brevibacillus</taxon>
    </lineage>
</organism>
<feature type="signal peptide" evidence="1">
    <location>
        <begin position="1"/>
        <end position="24"/>
    </location>
</feature>
<keyword evidence="1" id="KW-0732">Signal</keyword>
<proteinExistence type="predicted"/>
<evidence type="ECO:0000313" key="2">
    <source>
        <dbReference type="EMBL" id="AIG27733.1"/>
    </source>
</evidence>
<dbReference type="AlphaFoldDB" id="A0A075R8Z5"/>
<dbReference type="STRING" id="1042163.BRLA_c034210"/>
<dbReference type="Proteomes" id="UP000005850">
    <property type="component" value="Chromosome"/>
</dbReference>
<dbReference type="RefSeq" id="WP_003336772.1">
    <property type="nucleotide sequence ID" value="NZ_CP007806.1"/>
</dbReference>
<gene>
    <name evidence="2" type="ORF">BRLA_c034210</name>
</gene>
<evidence type="ECO:0000256" key="1">
    <source>
        <dbReference type="SAM" id="SignalP"/>
    </source>
</evidence>
<keyword evidence="3" id="KW-1185">Reference proteome</keyword>
<reference evidence="2 3" key="1">
    <citation type="journal article" date="2011" name="J. Bacteriol.">
        <title>Genome sequence of Brevibacillus laterosporus LMG 15441, a pathogen of invertebrates.</title>
        <authorList>
            <person name="Djukic M."/>
            <person name="Poehlein A."/>
            <person name="Thurmer A."/>
            <person name="Daniel R."/>
        </authorList>
    </citation>
    <scope>NUCLEOTIDE SEQUENCE [LARGE SCALE GENOMIC DNA]</scope>
    <source>
        <strain evidence="2 3">LMG 15441</strain>
    </source>
</reference>
<sequence>MNTFHRLTATAAIISLLSAIPLEAVDAKGNVVTQKVEMDKYTKVASQWQEKIALMFPKVKDYHKVNLENYEWSDLVKVTLSKNGPGTPSLSIEINKETNQLYRFWLMEPAGVDREGDYRYKTSTGDKKAITDEQAKEKATTLLQNLYGAKAKNYQIISIWREPDRDAPGKTRPPIVNVKSPIEGNGKMATYASITFADDGGIGVYRIETKPTTFDKWYGADLNTREMQDDILSQPAQVTYDKVIATLSHFKTFPLKNVTYEYHNQTFNVTLKHTPDQGWGSLNVATIAIKKNGQLKLLDYPTLSDKIPAPDIAKQKATQFLQSFDKEKAQAYKIQEVMDWTYGGMNYNNQKGSMIQFSLPDKQDALKIGVNGNGDIFTIYVNDGSK</sequence>
<feature type="chain" id="PRO_5039230142" description="Peptidase propeptide and YPEB domain protein" evidence="1">
    <location>
        <begin position="25"/>
        <end position="386"/>
    </location>
</feature>
<protein>
    <recommendedName>
        <fullName evidence="4">Peptidase propeptide and YPEB domain protein</fullName>
    </recommendedName>
</protein>
<evidence type="ECO:0008006" key="4">
    <source>
        <dbReference type="Google" id="ProtNLM"/>
    </source>
</evidence>
<dbReference type="EMBL" id="CP007806">
    <property type="protein sequence ID" value="AIG27733.1"/>
    <property type="molecule type" value="Genomic_DNA"/>
</dbReference>